<comment type="similarity">
    <text evidence="2">Belongs to the disproportionating enzyme family.</text>
</comment>
<name>A0A3B0ZN77_9ZZZZ</name>
<proteinExistence type="inferred from homology"/>
<dbReference type="NCBIfam" id="TIGR00217">
    <property type="entry name" value="malQ"/>
    <property type="match status" value="1"/>
</dbReference>
<evidence type="ECO:0000256" key="2">
    <source>
        <dbReference type="ARBA" id="ARBA00005684"/>
    </source>
</evidence>
<evidence type="ECO:0000256" key="3">
    <source>
        <dbReference type="ARBA" id="ARBA00012560"/>
    </source>
</evidence>
<evidence type="ECO:0000256" key="5">
    <source>
        <dbReference type="ARBA" id="ARBA00022679"/>
    </source>
</evidence>
<dbReference type="Pfam" id="PF02446">
    <property type="entry name" value="Glyco_hydro_77"/>
    <property type="match status" value="1"/>
</dbReference>
<dbReference type="NCBIfam" id="NF011080">
    <property type="entry name" value="PRK14508.1-3"/>
    <property type="match status" value="1"/>
</dbReference>
<accession>A0A3B0ZN77</accession>
<keyword evidence="4 9" id="KW-0328">Glycosyltransferase</keyword>
<organism evidence="9">
    <name type="scientific">hydrothermal vent metagenome</name>
    <dbReference type="NCBI Taxonomy" id="652676"/>
    <lineage>
        <taxon>unclassified sequences</taxon>
        <taxon>metagenomes</taxon>
        <taxon>ecological metagenomes</taxon>
    </lineage>
</organism>
<protein>
    <recommendedName>
        <fullName evidence="3">4-alpha-glucanotransferase</fullName>
        <ecNumber evidence="3">2.4.1.25</ecNumber>
    </recommendedName>
    <alternativeName>
        <fullName evidence="7">Amylomaltase</fullName>
    </alternativeName>
    <alternativeName>
        <fullName evidence="8">Disproportionating enzyme</fullName>
    </alternativeName>
</protein>
<dbReference type="SUPFAM" id="SSF51445">
    <property type="entry name" value="(Trans)glycosidases"/>
    <property type="match status" value="1"/>
</dbReference>
<evidence type="ECO:0000256" key="4">
    <source>
        <dbReference type="ARBA" id="ARBA00022676"/>
    </source>
</evidence>
<dbReference type="InterPro" id="IPR003385">
    <property type="entry name" value="Glyco_hydro_77"/>
</dbReference>
<evidence type="ECO:0000256" key="1">
    <source>
        <dbReference type="ARBA" id="ARBA00000439"/>
    </source>
</evidence>
<keyword evidence="5 9" id="KW-0808">Transferase</keyword>
<dbReference type="PANTHER" id="PTHR32438:SF5">
    <property type="entry name" value="4-ALPHA-GLUCANOTRANSFERASE DPE1, CHLOROPLASTIC_AMYLOPLASTIC"/>
    <property type="match status" value="1"/>
</dbReference>
<evidence type="ECO:0000313" key="9">
    <source>
        <dbReference type="EMBL" id="VAW88862.1"/>
    </source>
</evidence>
<keyword evidence="6" id="KW-0119">Carbohydrate metabolism</keyword>
<gene>
    <name evidence="9" type="ORF">MNBD_GAMMA16-1004</name>
</gene>
<dbReference type="EMBL" id="UOFO01000152">
    <property type="protein sequence ID" value="VAW88862.1"/>
    <property type="molecule type" value="Genomic_DNA"/>
</dbReference>
<dbReference type="AlphaFoldDB" id="A0A3B0ZN77"/>
<sequence length="499" mass="57173">MTTVMEGGQESLLANASWLDQRCAGVVLHPTSLPGSGSCGTLGKEAFRFVDWLAQSRLKVWQMLPLGPTHDDLSPYQCLSVYAGNPRLICFDKLGLEELSIEKQDASCSLSHAYKHWHNRQGEQNTDYRRFIAFNEYWLEDFVLFVALRAEQCQRSWSEWPSELKHRESRALAAAQQRLSEQLAHLRYEQYLFFSQWTELVEYASSKDILIFGDMPIFVAYDSADVWANQDLFLLDSDGKPTVVAGVPPDYFSATGQRWGNPLYNWSVMAAKNFDWWLQRFAFQFQLFDLIRIDHFRGFEAYWEIDVACETAIEGRWVKAPGAVLFANVLNRLGRLPLVAEDLGIITEEVVKLQMQFQMPGMKVLQFAFDGGEDNPYLPHNHVENCVVYTGTHDNNTSRGWFNSLDDETRRRVESVVEKHGEAGDANIAWSLMGLAMSSIARLAVVPMQDLLGLDERARMNIPSVAEGNWQWRFTWEQVPTELAENIRACLERNNRAEK</sequence>
<reference evidence="9" key="1">
    <citation type="submission" date="2018-06" db="EMBL/GenBank/DDBJ databases">
        <authorList>
            <person name="Zhirakovskaya E."/>
        </authorList>
    </citation>
    <scope>NUCLEOTIDE SEQUENCE</scope>
</reference>
<dbReference type="InterPro" id="IPR017853">
    <property type="entry name" value="GH"/>
</dbReference>
<evidence type="ECO:0000256" key="7">
    <source>
        <dbReference type="ARBA" id="ARBA00031423"/>
    </source>
</evidence>
<dbReference type="GO" id="GO:0005975">
    <property type="term" value="P:carbohydrate metabolic process"/>
    <property type="evidence" value="ECO:0007669"/>
    <property type="project" value="InterPro"/>
</dbReference>
<comment type="catalytic activity">
    <reaction evidence="1">
        <text>Transfers a segment of a (1-&gt;4)-alpha-D-glucan to a new position in an acceptor, which may be glucose or a (1-&gt;4)-alpha-D-glucan.</text>
        <dbReference type="EC" id="2.4.1.25"/>
    </reaction>
</comment>
<evidence type="ECO:0000256" key="8">
    <source>
        <dbReference type="ARBA" id="ARBA00031501"/>
    </source>
</evidence>
<dbReference type="GO" id="GO:0004134">
    <property type="term" value="F:4-alpha-glucanotransferase activity"/>
    <property type="evidence" value="ECO:0007669"/>
    <property type="project" value="UniProtKB-EC"/>
</dbReference>
<dbReference type="PANTHER" id="PTHR32438">
    <property type="entry name" value="4-ALPHA-GLUCANOTRANSFERASE DPE1, CHLOROPLASTIC/AMYLOPLASTIC"/>
    <property type="match status" value="1"/>
</dbReference>
<dbReference type="Gene3D" id="3.20.20.80">
    <property type="entry name" value="Glycosidases"/>
    <property type="match status" value="1"/>
</dbReference>
<evidence type="ECO:0000256" key="6">
    <source>
        <dbReference type="ARBA" id="ARBA00023277"/>
    </source>
</evidence>
<dbReference type="EC" id="2.4.1.25" evidence="3"/>